<evidence type="ECO:0000313" key="5">
    <source>
        <dbReference type="Proteomes" id="UP001571476"/>
    </source>
</evidence>
<keyword evidence="2" id="KW-0472">Membrane</keyword>
<keyword evidence="2" id="KW-0812">Transmembrane</keyword>
<dbReference type="Gene3D" id="2.60.40.10">
    <property type="entry name" value="Immunoglobulins"/>
    <property type="match status" value="1"/>
</dbReference>
<keyword evidence="3" id="KW-0732">Signal</keyword>
<feature type="region of interest" description="Disordered" evidence="1">
    <location>
        <begin position="299"/>
        <end position="333"/>
    </location>
</feature>
<evidence type="ECO:0000256" key="2">
    <source>
        <dbReference type="SAM" id="Phobius"/>
    </source>
</evidence>
<feature type="signal peptide" evidence="3">
    <location>
        <begin position="1"/>
        <end position="31"/>
    </location>
</feature>
<comment type="caution">
    <text evidence="4">The sequence shown here is derived from an EMBL/GenBank/DDBJ whole genome shotgun (WGS) entry which is preliminary data.</text>
</comment>
<dbReference type="RefSeq" id="WP_372565541.1">
    <property type="nucleotide sequence ID" value="NZ_JBGOSP010000023.1"/>
</dbReference>
<evidence type="ECO:0000256" key="3">
    <source>
        <dbReference type="SAM" id="SignalP"/>
    </source>
</evidence>
<dbReference type="EMBL" id="JBGOSP010000023">
    <property type="protein sequence ID" value="MFA3841285.1"/>
    <property type="molecule type" value="Genomic_DNA"/>
</dbReference>
<reference evidence="4 5" key="1">
    <citation type="submission" date="2024-08" db="EMBL/GenBank/DDBJ databases">
        <title>Genome sequence of Streptomyces aureus CACIA-1.46HGO.</title>
        <authorList>
            <person name="Evangelista-Martinez Z."/>
        </authorList>
    </citation>
    <scope>NUCLEOTIDE SEQUENCE [LARGE SCALE GENOMIC DNA]</scope>
    <source>
        <strain evidence="4 5">CACIA-1.46HGO</strain>
    </source>
</reference>
<dbReference type="Proteomes" id="UP001571476">
    <property type="component" value="Unassembled WGS sequence"/>
</dbReference>
<keyword evidence="5" id="KW-1185">Reference proteome</keyword>
<keyword evidence="2" id="KW-1133">Transmembrane helix</keyword>
<feature type="compositionally biased region" description="Polar residues" evidence="1">
    <location>
        <begin position="310"/>
        <end position="333"/>
    </location>
</feature>
<gene>
    <name evidence="4" type="ORF">ACEG43_34665</name>
</gene>
<evidence type="ECO:0000313" key="4">
    <source>
        <dbReference type="EMBL" id="MFA3841285.1"/>
    </source>
</evidence>
<evidence type="ECO:0008006" key="6">
    <source>
        <dbReference type="Google" id="ProtNLM"/>
    </source>
</evidence>
<feature type="chain" id="PRO_5045965291" description="DUF916 domain-containing protein" evidence="3">
    <location>
        <begin position="32"/>
        <end position="333"/>
    </location>
</feature>
<sequence length="333" mass="34298">MPSSPRARARLRALCGAAVLLTAGAGVPAAAAGTAPAWSVSPSAGGGTRPAQDGRPYFYAEGVPGTVLQDEVAVTNPGSRPLTVRLRGADADNTGTGALSLRTRSTDTGAWITFARREVKIPARTRAEVPFTVTVPADATPGDHPGAVVASANGRDSGVSVHLRVSGPTLSALTVERVRVAGGRISYDLVNRGNTVLTPRLAVRADGVLGRALDRRPRTLPVELLPGRRVTLSEPWKNAPALDSVRVRLTVTAGGGAHDEATATKRFVPWAAVAGTCAVILAAGGAAFWFVRRRRHATGGHAGNGENGDNGKNSENGANSGNHGSQEIQGSWS</sequence>
<proteinExistence type="predicted"/>
<feature type="transmembrane region" description="Helical" evidence="2">
    <location>
        <begin position="267"/>
        <end position="291"/>
    </location>
</feature>
<name>A0ABV4SS56_9ACTN</name>
<organism evidence="4 5">
    <name type="scientific">Streptomyces aureus</name>
    <dbReference type="NCBI Taxonomy" id="193461"/>
    <lineage>
        <taxon>Bacteria</taxon>
        <taxon>Bacillati</taxon>
        <taxon>Actinomycetota</taxon>
        <taxon>Actinomycetes</taxon>
        <taxon>Kitasatosporales</taxon>
        <taxon>Streptomycetaceae</taxon>
        <taxon>Streptomyces</taxon>
    </lineage>
</organism>
<protein>
    <recommendedName>
        <fullName evidence="6">DUF916 domain-containing protein</fullName>
    </recommendedName>
</protein>
<accession>A0ABV4SS56</accession>
<evidence type="ECO:0000256" key="1">
    <source>
        <dbReference type="SAM" id="MobiDB-lite"/>
    </source>
</evidence>
<dbReference type="InterPro" id="IPR013783">
    <property type="entry name" value="Ig-like_fold"/>
</dbReference>